<dbReference type="eggNOG" id="ENOG50339SV">
    <property type="taxonomic scope" value="Bacteria"/>
</dbReference>
<dbReference type="STRING" id="236814.IX39_16330"/>
<comment type="caution">
    <text evidence="1">The sequence shown here is derived from an EMBL/GenBank/DDBJ whole genome shotgun (WGS) entry which is preliminary data.</text>
</comment>
<sequence>MKKQLLLFITLILITNCISKKMISPKEDERQYDGKLYFATYNEAKYPRDTINNGPNDSLSLFRNKWYSKHLNSLKEISLFDKKDENLKIVRYTNLGTWSNPFVYKMENQTGQIILTYKQTDGLGGYQTGKIIKEHTKKVNLEKWNNFISKANDINFWNMDTHDPNIVLDGEEWILEILIDGKYHLVTRNNPENNDDSEFAELCNLLIN</sequence>
<evidence type="ECO:0000313" key="2">
    <source>
        <dbReference type="Proteomes" id="UP000028713"/>
    </source>
</evidence>
<gene>
    <name evidence="1" type="ORF">IX39_16330</name>
</gene>
<dbReference type="RefSeq" id="WP_034678388.1">
    <property type="nucleotide sequence ID" value="NZ_FPAP01000003.1"/>
</dbReference>
<proteinExistence type="predicted"/>
<dbReference type="Proteomes" id="UP000028713">
    <property type="component" value="Unassembled WGS sequence"/>
</dbReference>
<protein>
    <submittedName>
        <fullName evidence="1">Uncharacterized protein</fullName>
    </submittedName>
</protein>
<name>A0A085Z0L1_9FLAO</name>
<accession>A0A085Z0L1</accession>
<organism evidence="1 2">
    <name type="scientific">Chryseobacterium formosense</name>
    <dbReference type="NCBI Taxonomy" id="236814"/>
    <lineage>
        <taxon>Bacteria</taxon>
        <taxon>Pseudomonadati</taxon>
        <taxon>Bacteroidota</taxon>
        <taxon>Flavobacteriia</taxon>
        <taxon>Flavobacteriales</taxon>
        <taxon>Weeksellaceae</taxon>
        <taxon>Chryseobacterium group</taxon>
        <taxon>Chryseobacterium</taxon>
    </lineage>
</organism>
<reference evidence="1 2" key="1">
    <citation type="submission" date="2014-07" db="EMBL/GenBank/DDBJ databases">
        <title>Genome of Chryseobacterium formosense LMG 24722.</title>
        <authorList>
            <person name="Pipes S.E."/>
            <person name="Stropko S.J."/>
            <person name="Newman J.D."/>
        </authorList>
    </citation>
    <scope>NUCLEOTIDE SEQUENCE [LARGE SCALE GENOMIC DNA]</scope>
    <source>
        <strain evidence="1 2">LMG 24722</strain>
    </source>
</reference>
<dbReference type="EMBL" id="JPRP01000003">
    <property type="protein sequence ID" value="KFE97974.1"/>
    <property type="molecule type" value="Genomic_DNA"/>
</dbReference>
<evidence type="ECO:0000313" key="1">
    <source>
        <dbReference type="EMBL" id="KFE97974.1"/>
    </source>
</evidence>
<keyword evidence="2" id="KW-1185">Reference proteome</keyword>
<dbReference type="OrthoDB" id="185897at2"/>
<dbReference type="AlphaFoldDB" id="A0A085Z0L1"/>